<accession>A0A2K9Z3H9</accession>
<dbReference type="RefSeq" id="WP_105006253.1">
    <property type="nucleotide sequence ID" value="NZ_CP025012.1"/>
</dbReference>
<name>A0A2K9Z3H9_RHILE</name>
<dbReference type="AlphaFoldDB" id="A0A2K9Z3H9"/>
<evidence type="ECO:0000256" key="1">
    <source>
        <dbReference type="SAM" id="MobiDB-lite"/>
    </source>
</evidence>
<organism evidence="2 3">
    <name type="scientific">Rhizobium leguminosarum</name>
    <dbReference type="NCBI Taxonomy" id="384"/>
    <lineage>
        <taxon>Bacteria</taxon>
        <taxon>Pseudomonadati</taxon>
        <taxon>Pseudomonadota</taxon>
        <taxon>Alphaproteobacteria</taxon>
        <taxon>Hyphomicrobiales</taxon>
        <taxon>Rhizobiaceae</taxon>
        <taxon>Rhizobium/Agrobacterium group</taxon>
        <taxon>Rhizobium</taxon>
    </lineage>
</organism>
<gene>
    <name evidence="2" type="ORF">CUJ84_Chr002385</name>
</gene>
<feature type="region of interest" description="Disordered" evidence="1">
    <location>
        <begin position="78"/>
        <end position="106"/>
    </location>
</feature>
<reference evidence="2 3" key="1">
    <citation type="submission" date="2017-11" db="EMBL/GenBank/DDBJ databases">
        <title>Complete genome of Rhizobium leguminosarum Norway, an ineffective micro-symbiont.</title>
        <authorList>
            <person name="Hoffrichter A."/>
            <person name="Liang J."/>
            <person name="Brachmann A."/>
            <person name="Marin M."/>
        </authorList>
    </citation>
    <scope>NUCLEOTIDE SEQUENCE [LARGE SCALE GENOMIC DNA]</scope>
    <source>
        <strain evidence="2 3">Norway</strain>
    </source>
</reference>
<evidence type="ECO:0000313" key="3">
    <source>
        <dbReference type="Proteomes" id="UP000238523"/>
    </source>
</evidence>
<proteinExistence type="predicted"/>
<sequence>MSEDAMQCARTVSFASAAMMAVTITDASLAAEKVVRLKSQEAIIRSDHVLMVPLDAMMTPPIFSISWWSRVTPASSIDPPAIFSERPNEVTRNTGGELNDLARRPE</sequence>
<protein>
    <submittedName>
        <fullName evidence="2">Uncharacterized protein</fullName>
    </submittedName>
</protein>
<dbReference type="Proteomes" id="UP000238523">
    <property type="component" value="Chromosome"/>
</dbReference>
<dbReference type="EMBL" id="CP025012">
    <property type="protein sequence ID" value="AUW42740.1"/>
    <property type="molecule type" value="Genomic_DNA"/>
</dbReference>
<evidence type="ECO:0000313" key="2">
    <source>
        <dbReference type="EMBL" id="AUW42740.1"/>
    </source>
</evidence>